<sequence>MDYYAALMRYARNPDDLTVLAVAGVLAAVVDEGGTERLPIPGLDAEETHWLLARWFPDAESSLGLYFGAPAADSQPGPSYDDIDLVTLLKTYANPVAGTTTEIQCISHALACACAGKKHLWQELRLSSRGELSALLEYWFPALAEKNVHGMKWKKFLYKELCRSEALNVCRASSCGECAEYSSCFGPE</sequence>
<accession>A0A4R5L4Z3</accession>
<dbReference type="AlphaFoldDB" id="A0A4R5L4Z3"/>
<dbReference type="Pfam" id="PF04891">
    <property type="entry name" value="NifQ"/>
    <property type="match status" value="1"/>
</dbReference>
<dbReference type="GO" id="GO:0030151">
    <property type="term" value="F:molybdenum ion binding"/>
    <property type="evidence" value="ECO:0007669"/>
    <property type="project" value="InterPro"/>
</dbReference>
<dbReference type="GO" id="GO:0009399">
    <property type="term" value="P:nitrogen fixation"/>
    <property type="evidence" value="ECO:0007669"/>
    <property type="project" value="InterPro"/>
</dbReference>
<dbReference type="EMBL" id="SMOD01000053">
    <property type="protein sequence ID" value="TDG02769.1"/>
    <property type="molecule type" value="Genomic_DNA"/>
</dbReference>
<comment type="caution">
    <text evidence="1">The sequence shown here is derived from an EMBL/GenBank/DDBJ whole genome shotgun (WGS) entry which is preliminary data.</text>
</comment>
<evidence type="ECO:0000313" key="1">
    <source>
        <dbReference type="EMBL" id="TDG02769.1"/>
    </source>
</evidence>
<gene>
    <name evidence="1" type="ORF">E1N52_38060</name>
</gene>
<protein>
    <submittedName>
        <fullName evidence="1">Nitrogen fixation protein NifQ</fullName>
    </submittedName>
</protein>
<dbReference type="Proteomes" id="UP000295606">
    <property type="component" value="Unassembled WGS sequence"/>
</dbReference>
<organism evidence="1 2">
    <name type="scientific">Paraburkholderia guartelaensis</name>
    <dbReference type="NCBI Taxonomy" id="2546446"/>
    <lineage>
        <taxon>Bacteria</taxon>
        <taxon>Pseudomonadati</taxon>
        <taxon>Pseudomonadota</taxon>
        <taxon>Betaproteobacteria</taxon>
        <taxon>Burkholderiales</taxon>
        <taxon>Burkholderiaceae</taxon>
        <taxon>Paraburkholderia</taxon>
    </lineage>
</organism>
<dbReference type="RefSeq" id="WP_133189660.1">
    <property type="nucleotide sequence ID" value="NZ_SMOD01000053.1"/>
</dbReference>
<proteinExistence type="predicted"/>
<dbReference type="OrthoDB" id="192277at2"/>
<reference evidence="1 2" key="1">
    <citation type="submission" date="2019-03" db="EMBL/GenBank/DDBJ databases">
        <title>Paraburkholderia sp. isolated from native Mimosa gymnas in Guartela State Park, Brazil.</title>
        <authorList>
            <person name="Paulitsch F."/>
            <person name="Hungria M."/>
            <person name="Delamuta J.R.M."/>
            <person name="Ribeiro R.A."/>
            <person name="Dall'Agnol R."/>
            <person name="Silva J.S.B."/>
        </authorList>
    </citation>
    <scope>NUCLEOTIDE SEQUENCE [LARGE SCALE GENOMIC DNA]</scope>
    <source>
        <strain evidence="1 2">CNPSo 3008</strain>
    </source>
</reference>
<name>A0A4R5L4Z3_9BURK</name>
<dbReference type="InterPro" id="IPR006975">
    <property type="entry name" value="NifQ"/>
</dbReference>
<evidence type="ECO:0000313" key="2">
    <source>
        <dbReference type="Proteomes" id="UP000295606"/>
    </source>
</evidence>